<keyword evidence="2" id="KW-1185">Reference proteome</keyword>
<organism evidence="1 2">
    <name type="scientific">Thalassomonas viridans</name>
    <dbReference type="NCBI Taxonomy" id="137584"/>
    <lineage>
        <taxon>Bacteria</taxon>
        <taxon>Pseudomonadati</taxon>
        <taxon>Pseudomonadota</taxon>
        <taxon>Gammaproteobacteria</taxon>
        <taxon>Alteromonadales</taxon>
        <taxon>Colwelliaceae</taxon>
        <taxon>Thalassomonas</taxon>
    </lineage>
</organism>
<dbReference type="Pfam" id="PF19925">
    <property type="entry name" value="DUF6388"/>
    <property type="match status" value="1"/>
</dbReference>
<sequence length="91" mass="10501">MIAKEQRIKIAKERFLSAHPELQHKLLSLSSTDADSLAMSLEEYRDIKLNQEFNQHAKTQGMNASDLVIDLCAENELEKQVMYQEQEVISH</sequence>
<dbReference type="KEGG" id="tvd:SG34_009420"/>
<reference evidence="1 2" key="1">
    <citation type="journal article" date="2015" name="Genome Announc.">
        <title>Draft Genome Sequences of Marine Isolates of Thalassomonas viridans and Thalassomonas actiniarum.</title>
        <authorList>
            <person name="Olonade I."/>
            <person name="van Zyl L.J."/>
            <person name="Trindade M."/>
        </authorList>
    </citation>
    <scope>NUCLEOTIDE SEQUENCE [LARGE SCALE GENOMIC DNA]</scope>
    <source>
        <strain evidence="1 2">XOM25</strain>
    </source>
</reference>
<protein>
    <submittedName>
        <fullName evidence="1">Uncharacterized protein</fullName>
    </submittedName>
</protein>
<gene>
    <name evidence="1" type="ORF">SG34_009420</name>
</gene>
<reference evidence="1 2" key="2">
    <citation type="journal article" date="2022" name="Mar. Drugs">
        <title>Bioassay-Guided Fractionation Leads to the Detection of Cholic Acid Generated by the Rare Thalassomonas sp.</title>
        <authorList>
            <person name="Pheiffer F."/>
            <person name="Schneider Y.K."/>
            <person name="Hansen E.H."/>
            <person name="Andersen J.H."/>
            <person name="Isaksson J."/>
            <person name="Busche T."/>
            <person name="R C."/>
            <person name="Kalinowski J."/>
            <person name="Zyl L.V."/>
            <person name="Trindade M."/>
        </authorList>
    </citation>
    <scope>NUCLEOTIDE SEQUENCE [LARGE SCALE GENOMIC DNA]</scope>
    <source>
        <strain evidence="1 2">XOM25</strain>
    </source>
</reference>
<dbReference type="RefSeq" id="WP_044841645.1">
    <property type="nucleotide sequence ID" value="NZ_CP059733.1"/>
</dbReference>
<dbReference type="EMBL" id="CP059733">
    <property type="protein sequence ID" value="WDE07082.1"/>
    <property type="molecule type" value="Genomic_DNA"/>
</dbReference>
<accession>A0AAE9Z8K7</accession>
<name>A0AAE9Z8K7_9GAMM</name>
<evidence type="ECO:0000313" key="1">
    <source>
        <dbReference type="EMBL" id="WDE07082.1"/>
    </source>
</evidence>
<evidence type="ECO:0000313" key="2">
    <source>
        <dbReference type="Proteomes" id="UP000032352"/>
    </source>
</evidence>
<dbReference type="InterPro" id="IPR045662">
    <property type="entry name" value="DUF6388"/>
</dbReference>
<proteinExistence type="predicted"/>
<dbReference type="AlphaFoldDB" id="A0AAE9Z8K7"/>
<dbReference type="Proteomes" id="UP000032352">
    <property type="component" value="Chromosome"/>
</dbReference>